<protein>
    <recommendedName>
        <fullName evidence="4">DUF1735 domain-containing protein</fullName>
    </recommendedName>
</protein>
<dbReference type="EMBL" id="JAAAMI010000004">
    <property type="protein sequence ID" value="NDV43707.1"/>
    <property type="molecule type" value="Genomic_DNA"/>
</dbReference>
<keyword evidence="1" id="KW-0732">Signal</keyword>
<proteinExistence type="predicted"/>
<sequence>MKIINKLLLATTTALAVFTFNSCEESNTVVDEVFDNTTSGAVVRTVRIISDELPIGQSDSNFSVEVEVQTKENGSLVQSLEVYITFNDNTIAEGGTDYSSSEELVSTIPSSEFYTGEFGLPRYTYEITLPEMLSALGVSEANVDGSDTFAIRFVAVMVDGRRFSNGDNSDTSTGSFFRSPFLYSSTVVCPPKAPSPGTWTIEMQDSYGDGWQTNDGNGGDGITITLNDGTVIEVGMCSPYTAAAGTFLGSGDCSPNDGFTGTATFEIPAGTTSADFNFPGDQYGEISFQIITPFGNTVADVGPNAPAGPITIDFCKD</sequence>
<feature type="signal peptide" evidence="1">
    <location>
        <begin position="1"/>
        <end position="16"/>
    </location>
</feature>
<gene>
    <name evidence="2" type="ORF">GTK07_10260</name>
</gene>
<comment type="caution">
    <text evidence="2">The sequence shown here is derived from an EMBL/GenBank/DDBJ whole genome shotgun (WGS) entry which is preliminary data.</text>
</comment>
<evidence type="ECO:0000313" key="3">
    <source>
        <dbReference type="Proteomes" id="UP000468707"/>
    </source>
</evidence>
<organism evidence="2 3">
    <name type="scientific">Flagellimonas sediminis</name>
    <dbReference type="NCBI Taxonomy" id="2696468"/>
    <lineage>
        <taxon>Bacteria</taxon>
        <taxon>Pseudomonadati</taxon>
        <taxon>Bacteroidota</taxon>
        <taxon>Flavobacteriia</taxon>
        <taxon>Flavobacteriales</taxon>
        <taxon>Flavobacteriaceae</taxon>
        <taxon>Flagellimonas</taxon>
    </lineage>
</organism>
<dbReference type="AlphaFoldDB" id="A0A6I5KT06"/>
<dbReference type="RefSeq" id="WP_163635150.1">
    <property type="nucleotide sequence ID" value="NZ_JAAAMI010000004.1"/>
</dbReference>
<evidence type="ECO:0008006" key="4">
    <source>
        <dbReference type="Google" id="ProtNLM"/>
    </source>
</evidence>
<accession>A0A6I5KT06</accession>
<reference evidence="2 3" key="1">
    <citation type="submission" date="2020-01" db="EMBL/GenBank/DDBJ databases">
        <title>Muricauda sediminis sp.nov. 40Bstr401.</title>
        <authorList>
            <person name="Xue Z."/>
            <person name="Zhu S."/>
            <person name="Ren N."/>
            <person name="Chen T."/>
            <person name="Chen X."/>
            <person name="Chen J."/>
            <person name="Yang J."/>
        </authorList>
    </citation>
    <scope>NUCLEOTIDE SEQUENCE [LARGE SCALE GENOMIC DNA]</scope>
    <source>
        <strain evidence="2 3">40Bstr401</strain>
    </source>
</reference>
<evidence type="ECO:0000313" key="2">
    <source>
        <dbReference type="EMBL" id="NDV43707.1"/>
    </source>
</evidence>
<name>A0A6I5KT06_9FLAO</name>
<feature type="chain" id="PRO_5026332041" description="DUF1735 domain-containing protein" evidence="1">
    <location>
        <begin position="17"/>
        <end position="317"/>
    </location>
</feature>
<evidence type="ECO:0000256" key="1">
    <source>
        <dbReference type="SAM" id="SignalP"/>
    </source>
</evidence>
<keyword evidence="3" id="KW-1185">Reference proteome</keyword>
<dbReference type="Proteomes" id="UP000468707">
    <property type="component" value="Unassembled WGS sequence"/>
</dbReference>